<evidence type="ECO:0000313" key="1">
    <source>
        <dbReference type="EMBL" id="MEF7612870.1"/>
    </source>
</evidence>
<dbReference type="PIRSF" id="PIRSF028304">
    <property type="entry name" value="UCP028304"/>
    <property type="match status" value="1"/>
</dbReference>
<gene>
    <name evidence="1" type="primary">tssF</name>
    <name evidence="1" type="ORF">V4F39_03035</name>
</gene>
<comment type="caution">
    <text evidence="1">The sequence shown here is derived from an EMBL/GenBank/DDBJ whole genome shotgun (WGS) entry which is preliminary data.</text>
</comment>
<dbReference type="InterPro" id="IPR010272">
    <property type="entry name" value="T6SS_TssF"/>
</dbReference>
<name>A0AAW9Q6Q4_9BURK</name>
<proteinExistence type="predicted"/>
<dbReference type="AlphaFoldDB" id="A0AAW9Q6Q4"/>
<dbReference type="RefSeq" id="WP_332287766.1">
    <property type="nucleotide sequence ID" value="NZ_JAZIBG010000009.1"/>
</dbReference>
<dbReference type="Proteomes" id="UP001336250">
    <property type="component" value="Unassembled WGS sequence"/>
</dbReference>
<dbReference type="PANTHER" id="PTHR35370">
    <property type="entry name" value="CYTOPLASMIC PROTEIN-RELATED-RELATED"/>
    <property type="match status" value="1"/>
</dbReference>
<accession>A0AAW9Q6Q4</accession>
<keyword evidence="2" id="KW-1185">Reference proteome</keyword>
<dbReference type="EMBL" id="JAZIBG010000009">
    <property type="protein sequence ID" value="MEF7612870.1"/>
    <property type="molecule type" value="Genomic_DNA"/>
</dbReference>
<dbReference type="Pfam" id="PF05947">
    <property type="entry name" value="T6SS_TssF"/>
    <property type="match status" value="1"/>
</dbReference>
<sequence>MIDRYYEAELRYLREAGKEFAQAHPERAAALNLDRFGPPDPYVERLFEGFAFLAARLHQRLDDDLPELTEGVVGLLWPHYVRTIPSLAILELQPKPFVLRQVQRLPRGLAVRSAPVGPAGVRCQYRSTQPVALAPLRLVSAEGRVSSGGRSVISLGFEIEPQVAWNQLGLETLRLYLHADMPVALALRRHLLDHVGHVVVRSDDGPARRIELDGAHRFRAVGFGADERLWPSASTSFAGYELLQEYFAFREKFLFVDLCGLEALGFAAQTTRFTVEAVLDKAFPADLPFDADNIRLHCTPIVNLFDLEAEPIRVDFTRDEYRLVPMLREADHVETYSVDDVLAFDHASGRRLPYVPFSSFKHRGGLPRGDSPERYFHARPRRSPSGRHEVWLALGGHAGIDPAQPPAETLSVRMTGTNGLLPRKALRDAGITELVAGSPDLAGCRNLTAPTLPQYPPTDDRFHWRLISHLIPSFLSLIDAEVLRSTLALYDWNPLDANRRRIEGIVDARGRAVHRPCRGAVVAGHAIEVDVLGSHFAGEGDLHLFGGLLSEFLRLYVPVNSFAELTLVVQPAGTRLSWRCDFGALSPL</sequence>
<reference evidence="1 2" key="1">
    <citation type="submission" date="2024-02" db="EMBL/GenBank/DDBJ databases">
        <title>Genome sequence of Aquincola sp. MAHUQ-54.</title>
        <authorList>
            <person name="Huq M.A."/>
        </authorList>
    </citation>
    <scope>NUCLEOTIDE SEQUENCE [LARGE SCALE GENOMIC DNA]</scope>
    <source>
        <strain evidence="1 2">MAHUQ-54</strain>
    </source>
</reference>
<dbReference type="PANTHER" id="PTHR35370:SF4">
    <property type="entry name" value="TYPE VI SECRETION SYSTEM BASEPLATE SUBUNIT TSSF"/>
    <property type="match status" value="1"/>
</dbReference>
<protein>
    <submittedName>
        <fullName evidence="1">Type VI secretion system baseplate subunit TssF</fullName>
    </submittedName>
</protein>
<organism evidence="1 2">
    <name type="scientific">Aquincola agrisoli</name>
    <dbReference type="NCBI Taxonomy" id="3119538"/>
    <lineage>
        <taxon>Bacteria</taxon>
        <taxon>Pseudomonadati</taxon>
        <taxon>Pseudomonadota</taxon>
        <taxon>Betaproteobacteria</taxon>
        <taxon>Burkholderiales</taxon>
        <taxon>Sphaerotilaceae</taxon>
        <taxon>Aquincola</taxon>
    </lineage>
</organism>
<evidence type="ECO:0000313" key="2">
    <source>
        <dbReference type="Proteomes" id="UP001336250"/>
    </source>
</evidence>
<dbReference type="NCBIfam" id="TIGR03359">
    <property type="entry name" value="VI_chp_6"/>
    <property type="match status" value="1"/>
</dbReference>